<evidence type="ECO:0000313" key="3">
    <source>
        <dbReference type="Proteomes" id="UP000053317"/>
    </source>
</evidence>
<dbReference type="PANTHER" id="PTHR38489:SF1">
    <property type="entry name" value="HISTONE CHAPERONE DOMAIN-CONTAINING PROTEIN"/>
    <property type="match status" value="1"/>
</dbReference>
<accession>A0A0G2E8S3</accession>
<reference evidence="2 3" key="1">
    <citation type="submission" date="2015-05" db="EMBL/GenBank/DDBJ databases">
        <title>Distinctive expansion of gene families associated with plant cell wall degradation and secondary metabolism in the genomes of grapevine trunk pathogens.</title>
        <authorList>
            <person name="Lawrence D.P."/>
            <person name="Travadon R."/>
            <person name="Rolshausen P.E."/>
            <person name="Baumgartner K."/>
        </authorList>
    </citation>
    <scope>NUCLEOTIDE SEQUENCE [LARGE SCALE GENOMIC DNA]</scope>
    <source>
        <strain evidence="2">UCRPC4</strain>
    </source>
</reference>
<evidence type="ECO:0000256" key="1">
    <source>
        <dbReference type="SAM" id="MobiDB-lite"/>
    </source>
</evidence>
<reference evidence="2 3" key="2">
    <citation type="submission" date="2015-05" db="EMBL/GenBank/DDBJ databases">
        <authorList>
            <person name="Morales-Cruz A."/>
            <person name="Amrine K.C."/>
            <person name="Cantu D."/>
        </authorList>
    </citation>
    <scope>NUCLEOTIDE SEQUENCE [LARGE SCALE GENOMIC DNA]</scope>
    <source>
        <strain evidence="2">UCRPC4</strain>
    </source>
</reference>
<dbReference type="OrthoDB" id="1112980at2759"/>
<dbReference type="GO" id="GO:0000492">
    <property type="term" value="P:box C/D snoRNP assembly"/>
    <property type="evidence" value="ECO:0007669"/>
    <property type="project" value="InterPro"/>
</dbReference>
<sequence length="196" mass="20882">MASATDIAVTRTQKRKRGSTAEKDAEDSAGLQGNSSSYHESEGDDDDETSSSGASSINEDRSDDDSEDGLSTSSEQVVHLSPATSKPGIRPLPQSDLRSRLSSFLPQLRDANAAWERGEAVPRLDHVPDDEENYIEMNLGLGVLKQVKEPSDGIKTTLTDDDSSSDAESEGSELEDAVQKALKTGNSGPGIEEVKS</sequence>
<dbReference type="PANTHER" id="PTHR38489">
    <property type="entry name" value="HISTONE CHAPERONE DOMAIN-CONTAINING PROTEIN"/>
    <property type="match status" value="1"/>
</dbReference>
<dbReference type="InterPro" id="IPR027921">
    <property type="entry name" value="NOPCHAP1"/>
</dbReference>
<organism evidence="2 3">
    <name type="scientific">Phaeomoniella chlamydospora</name>
    <name type="common">Phaeoacremonium chlamydosporum</name>
    <dbReference type="NCBI Taxonomy" id="158046"/>
    <lineage>
        <taxon>Eukaryota</taxon>
        <taxon>Fungi</taxon>
        <taxon>Dikarya</taxon>
        <taxon>Ascomycota</taxon>
        <taxon>Pezizomycotina</taxon>
        <taxon>Eurotiomycetes</taxon>
        <taxon>Chaetothyriomycetidae</taxon>
        <taxon>Phaeomoniellales</taxon>
        <taxon>Phaeomoniellaceae</taxon>
        <taxon>Phaeomoniella</taxon>
    </lineage>
</organism>
<keyword evidence="3" id="KW-1185">Reference proteome</keyword>
<protein>
    <submittedName>
        <fullName evidence="2">Uncharacterized protein</fullName>
    </submittedName>
</protein>
<dbReference type="Pfam" id="PF15370">
    <property type="entry name" value="NOPCHAP1"/>
    <property type="match status" value="1"/>
</dbReference>
<dbReference type="AlphaFoldDB" id="A0A0G2E8S3"/>
<dbReference type="Proteomes" id="UP000053317">
    <property type="component" value="Unassembled WGS sequence"/>
</dbReference>
<proteinExistence type="predicted"/>
<name>A0A0G2E8S3_PHACM</name>
<gene>
    <name evidence="2" type="ORF">UCRPC4_g04532</name>
</gene>
<feature type="region of interest" description="Disordered" evidence="1">
    <location>
        <begin position="1"/>
        <end position="95"/>
    </location>
</feature>
<comment type="caution">
    <text evidence="2">The sequence shown here is derived from an EMBL/GenBank/DDBJ whole genome shotgun (WGS) entry which is preliminary data.</text>
</comment>
<feature type="region of interest" description="Disordered" evidence="1">
    <location>
        <begin position="152"/>
        <end position="196"/>
    </location>
</feature>
<dbReference type="EMBL" id="LCWF01000108">
    <property type="protein sequence ID" value="KKY19372.1"/>
    <property type="molecule type" value="Genomic_DNA"/>
</dbReference>
<feature type="compositionally biased region" description="Acidic residues" evidence="1">
    <location>
        <begin position="159"/>
        <end position="176"/>
    </location>
</feature>
<evidence type="ECO:0000313" key="2">
    <source>
        <dbReference type="EMBL" id="KKY19372.1"/>
    </source>
</evidence>